<sequence>MHANQSHAKKYEQKKPNVIVVFTDDQGYADLSSYGSQTIKTPNLDNFAQSGIRMTDFYVASSVCSASRAALLTGKLPKNNGVTGVYFPDAMGMKPEQVTLAEMLKPAGYKTAAIGKWHLGDLKTTLPTAQGFDYYYGIPFSNDMYIGYKHEFAEQVKFNNGYDLAKAQRDQQMVKQAGKKRQIIKNKGIKELVPLFEGEKIIEYPAEQSSLTKRYFEKAIEFISNSSEPFFVYLTPAMPHVPLFASENFKGKSKGGLYGDTVEEIDYYFGQLINHLKATNQSDNTLIVFSSDNGPWLGYRSHAGSAKPYSHGKFTNYEGGVRVPGIISLPSRIKANQVSSHISSTVDLVPTVLQLAGVDASTYKLDGTSLVPLFQSTDVTSSFSSESAVFLSYKNKIAGVRYQNWKYIRKGMNNVGRSGRVPTNDSDLLFDLSKDPVEQHNLADKFPQVVKKLQGLINAKQ</sequence>
<dbReference type="InterPro" id="IPR000917">
    <property type="entry name" value="Sulfatase_N"/>
</dbReference>
<dbReference type="InterPro" id="IPR050738">
    <property type="entry name" value="Sulfatase"/>
</dbReference>
<comment type="caution">
    <text evidence="6">The sequence shown here is derived from an EMBL/GenBank/DDBJ whole genome shotgun (WGS) entry which is preliminary data.</text>
</comment>
<dbReference type="Gene3D" id="3.30.1120.10">
    <property type="match status" value="1"/>
</dbReference>
<feature type="domain" description="Sulfatase N-terminal" evidence="5">
    <location>
        <begin position="16"/>
        <end position="358"/>
    </location>
</feature>
<protein>
    <submittedName>
        <fullName evidence="6">Arylsulfatase</fullName>
    </submittedName>
</protein>
<dbReference type="PATRIC" id="fig|1328313.3.peg.2217"/>
<dbReference type="EMBL" id="ARZY01000019">
    <property type="protein sequence ID" value="EWH09779.1"/>
    <property type="molecule type" value="Genomic_DNA"/>
</dbReference>
<dbReference type="SUPFAM" id="SSF53649">
    <property type="entry name" value="Alkaline phosphatase-like"/>
    <property type="match status" value="1"/>
</dbReference>
<name>W7QAE7_9ALTE</name>
<dbReference type="GO" id="GO:0046872">
    <property type="term" value="F:metal ion binding"/>
    <property type="evidence" value="ECO:0007669"/>
    <property type="project" value="UniProtKB-KW"/>
</dbReference>
<dbReference type="InterPro" id="IPR017850">
    <property type="entry name" value="Alkaline_phosphatase_core_sf"/>
</dbReference>
<dbReference type="Gene3D" id="3.40.720.10">
    <property type="entry name" value="Alkaline Phosphatase, subunit A"/>
    <property type="match status" value="1"/>
</dbReference>
<evidence type="ECO:0000313" key="6">
    <source>
        <dbReference type="EMBL" id="EWH09779.1"/>
    </source>
</evidence>
<gene>
    <name evidence="6" type="ORF">DS2_10848</name>
</gene>
<evidence type="ECO:0000256" key="3">
    <source>
        <dbReference type="ARBA" id="ARBA00022801"/>
    </source>
</evidence>
<evidence type="ECO:0000256" key="1">
    <source>
        <dbReference type="ARBA" id="ARBA00008779"/>
    </source>
</evidence>
<evidence type="ECO:0000256" key="4">
    <source>
        <dbReference type="ARBA" id="ARBA00022837"/>
    </source>
</evidence>
<accession>W7QAE7</accession>
<dbReference type="AlphaFoldDB" id="W7QAE7"/>
<dbReference type="STRING" id="1328313.DS2_10848"/>
<dbReference type="PANTHER" id="PTHR42693:SF53">
    <property type="entry name" value="ENDO-4-O-SULFATASE"/>
    <property type="match status" value="1"/>
</dbReference>
<dbReference type="PROSITE" id="PS00149">
    <property type="entry name" value="SULFATASE_2"/>
    <property type="match status" value="1"/>
</dbReference>
<reference evidence="6 7" key="1">
    <citation type="journal article" date="2014" name="Genome Announc.">
        <title>Draft Genome Sequence of the Agar-Degrading Bacterium Catenovulum sp. Strain DS-2, Isolated from Intestines of Haliotis diversicolor.</title>
        <authorList>
            <person name="Shan D."/>
            <person name="Li X."/>
            <person name="Gu Z."/>
            <person name="Wei G."/>
            <person name="Gao Z."/>
            <person name="Shao Z."/>
        </authorList>
    </citation>
    <scope>NUCLEOTIDE SEQUENCE [LARGE SCALE GENOMIC DNA]</scope>
    <source>
        <strain evidence="6 7">DS-2</strain>
    </source>
</reference>
<keyword evidence="3" id="KW-0378">Hydrolase</keyword>
<dbReference type="GO" id="GO:0004065">
    <property type="term" value="F:arylsulfatase activity"/>
    <property type="evidence" value="ECO:0007669"/>
    <property type="project" value="TreeGrafter"/>
</dbReference>
<comment type="similarity">
    <text evidence="1">Belongs to the sulfatase family.</text>
</comment>
<dbReference type="Pfam" id="PF00884">
    <property type="entry name" value="Sulfatase"/>
    <property type="match status" value="1"/>
</dbReference>
<dbReference type="PANTHER" id="PTHR42693">
    <property type="entry name" value="ARYLSULFATASE FAMILY MEMBER"/>
    <property type="match status" value="1"/>
</dbReference>
<dbReference type="CDD" id="cd16026">
    <property type="entry name" value="GALNS_like"/>
    <property type="match status" value="1"/>
</dbReference>
<organism evidence="6 7">
    <name type="scientific">Catenovulum agarivorans DS-2</name>
    <dbReference type="NCBI Taxonomy" id="1328313"/>
    <lineage>
        <taxon>Bacteria</taxon>
        <taxon>Pseudomonadati</taxon>
        <taxon>Pseudomonadota</taxon>
        <taxon>Gammaproteobacteria</taxon>
        <taxon>Alteromonadales</taxon>
        <taxon>Alteromonadaceae</taxon>
        <taxon>Catenovulum</taxon>
    </lineage>
</organism>
<dbReference type="RefSeq" id="WP_035014802.1">
    <property type="nucleotide sequence ID" value="NZ_ARZY01000019.1"/>
</dbReference>
<dbReference type="Proteomes" id="UP000019276">
    <property type="component" value="Unassembled WGS sequence"/>
</dbReference>
<evidence type="ECO:0000259" key="5">
    <source>
        <dbReference type="Pfam" id="PF00884"/>
    </source>
</evidence>
<evidence type="ECO:0000313" key="7">
    <source>
        <dbReference type="Proteomes" id="UP000019276"/>
    </source>
</evidence>
<keyword evidence="7" id="KW-1185">Reference proteome</keyword>
<keyword evidence="4" id="KW-0106">Calcium</keyword>
<keyword evidence="2" id="KW-0479">Metal-binding</keyword>
<evidence type="ECO:0000256" key="2">
    <source>
        <dbReference type="ARBA" id="ARBA00022723"/>
    </source>
</evidence>
<dbReference type="eggNOG" id="COG3119">
    <property type="taxonomic scope" value="Bacteria"/>
</dbReference>
<proteinExistence type="inferred from homology"/>
<dbReference type="InterPro" id="IPR024607">
    <property type="entry name" value="Sulfatase_CS"/>
</dbReference>
<dbReference type="OrthoDB" id="9803751at2"/>